<dbReference type="GO" id="GO:0005634">
    <property type="term" value="C:nucleus"/>
    <property type="evidence" value="ECO:0007669"/>
    <property type="project" value="UniProtKB-SubCell"/>
</dbReference>
<accession>A0AAV9Z4M0</accession>
<sequence>MPGQWTQELSYDVSKPDFFHHSHYGAQTLTGGPRCDSDLWDETSCVDNMELNHRAKTDLATLGGLTTSDRHPHYDSHDYLGNGTTLLLSAWEPSVSYIHPGSGSSYTAAPDLETDPYEPILISCLASKGIHIPSNSRDLGLWLVPLPANDSKPDLPLRLLIALAIYGSPSKALTLSQIYDALISQFSWFRTHNKEGTWKVSPCPFFGSLLTVFSPRFATRSHAMANL</sequence>
<reference evidence="4 5" key="1">
    <citation type="journal article" date="2024" name="J Genomics">
        <title>Draft genome sequencing and assembly of Favolaschia claudopus CIRM-BRFM 2984 isolated from oak limbs.</title>
        <authorList>
            <person name="Navarro D."/>
            <person name="Drula E."/>
            <person name="Chaduli D."/>
            <person name="Cazenave R."/>
            <person name="Ahrendt S."/>
            <person name="Wang J."/>
            <person name="Lipzen A."/>
            <person name="Daum C."/>
            <person name="Barry K."/>
            <person name="Grigoriev I.V."/>
            <person name="Favel A."/>
            <person name="Rosso M.N."/>
            <person name="Martin F."/>
        </authorList>
    </citation>
    <scope>NUCLEOTIDE SEQUENCE [LARGE SCALE GENOMIC DNA]</scope>
    <source>
        <strain evidence="4 5">CIRM-BRFM 2984</strain>
    </source>
</reference>
<dbReference type="Pfam" id="PF00250">
    <property type="entry name" value="Forkhead"/>
    <property type="match status" value="1"/>
</dbReference>
<dbReference type="Gene3D" id="1.10.10.10">
    <property type="entry name" value="Winged helix-like DNA-binding domain superfamily/Winged helix DNA-binding domain"/>
    <property type="match status" value="1"/>
</dbReference>
<evidence type="ECO:0000259" key="3">
    <source>
        <dbReference type="PROSITE" id="PS50039"/>
    </source>
</evidence>
<organism evidence="4 5">
    <name type="scientific">Favolaschia claudopus</name>
    <dbReference type="NCBI Taxonomy" id="2862362"/>
    <lineage>
        <taxon>Eukaryota</taxon>
        <taxon>Fungi</taxon>
        <taxon>Dikarya</taxon>
        <taxon>Basidiomycota</taxon>
        <taxon>Agaricomycotina</taxon>
        <taxon>Agaricomycetes</taxon>
        <taxon>Agaricomycetidae</taxon>
        <taxon>Agaricales</taxon>
        <taxon>Marasmiineae</taxon>
        <taxon>Mycenaceae</taxon>
        <taxon>Favolaschia</taxon>
    </lineage>
</organism>
<gene>
    <name evidence="4" type="ORF">R3P38DRAFT_2813938</name>
</gene>
<dbReference type="GO" id="GO:0043565">
    <property type="term" value="F:sequence-specific DNA binding"/>
    <property type="evidence" value="ECO:0007669"/>
    <property type="project" value="InterPro"/>
</dbReference>
<proteinExistence type="predicted"/>
<keyword evidence="1 2" id="KW-0238">DNA-binding</keyword>
<dbReference type="SUPFAM" id="SSF46785">
    <property type="entry name" value="Winged helix' DNA-binding domain"/>
    <property type="match status" value="1"/>
</dbReference>
<evidence type="ECO:0000313" key="5">
    <source>
        <dbReference type="Proteomes" id="UP001362999"/>
    </source>
</evidence>
<dbReference type="AlphaFoldDB" id="A0AAV9Z4M0"/>
<evidence type="ECO:0000256" key="1">
    <source>
        <dbReference type="ARBA" id="ARBA00023125"/>
    </source>
</evidence>
<dbReference type="InterPro" id="IPR036390">
    <property type="entry name" value="WH_DNA-bd_sf"/>
</dbReference>
<dbReference type="Proteomes" id="UP001362999">
    <property type="component" value="Unassembled WGS sequence"/>
</dbReference>
<evidence type="ECO:0000256" key="2">
    <source>
        <dbReference type="PROSITE-ProRule" id="PRU00089"/>
    </source>
</evidence>
<evidence type="ECO:0000313" key="4">
    <source>
        <dbReference type="EMBL" id="KAK6971363.1"/>
    </source>
</evidence>
<feature type="DNA-binding region" description="Fork-head" evidence="2">
    <location>
        <begin position="152"/>
        <end position="201"/>
    </location>
</feature>
<dbReference type="InterPro" id="IPR001766">
    <property type="entry name" value="Fork_head_dom"/>
</dbReference>
<keyword evidence="2" id="KW-0539">Nucleus</keyword>
<dbReference type="GO" id="GO:0003700">
    <property type="term" value="F:DNA-binding transcription factor activity"/>
    <property type="evidence" value="ECO:0007669"/>
    <property type="project" value="InterPro"/>
</dbReference>
<protein>
    <recommendedName>
        <fullName evidence="3">Fork-head domain-containing protein</fullName>
    </recommendedName>
</protein>
<comment type="caution">
    <text evidence="4">The sequence shown here is derived from an EMBL/GenBank/DDBJ whole genome shotgun (WGS) entry which is preliminary data.</text>
</comment>
<keyword evidence="5" id="KW-1185">Reference proteome</keyword>
<feature type="domain" description="Fork-head" evidence="3">
    <location>
        <begin position="152"/>
        <end position="201"/>
    </location>
</feature>
<dbReference type="InterPro" id="IPR036388">
    <property type="entry name" value="WH-like_DNA-bd_sf"/>
</dbReference>
<name>A0AAV9Z4M0_9AGAR</name>
<dbReference type="EMBL" id="JAWWNJ010000214">
    <property type="protein sequence ID" value="KAK6971363.1"/>
    <property type="molecule type" value="Genomic_DNA"/>
</dbReference>
<dbReference type="PROSITE" id="PS50039">
    <property type="entry name" value="FORK_HEAD_3"/>
    <property type="match status" value="1"/>
</dbReference>
<comment type="subcellular location">
    <subcellularLocation>
        <location evidence="2">Nucleus</location>
    </subcellularLocation>
</comment>